<dbReference type="AlphaFoldDB" id="A0A5J9W4A0"/>
<organism evidence="1 2">
    <name type="scientific">Eragrostis curvula</name>
    <name type="common">weeping love grass</name>
    <dbReference type="NCBI Taxonomy" id="38414"/>
    <lineage>
        <taxon>Eukaryota</taxon>
        <taxon>Viridiplantae</taxon>
        <taxon>Streptophyta</taxon>
        <taxon>Embryophyta</taxon>
        <taxon>Tracheophyta</taxon>
        <taxon>Spermatophyta</taxon>
        <taxon>Magnoliopsida</taxon>
        <taxon>Liliopsida</taxon>
        <taxon>Poales</taxon>
        <taxon>Poaceae</taxon>
        <taxon>PACMAD clade</taxon>
        <taxon>Chloridoideae</taxon>
        <taxon>Eragrostideae</taxon>
        <taxon>Eragrostidinae</taxon>
        <taxon>Eragrostis</taxon>
    </lineage>
</organism>
<dbReference type="EMBL" id="RWGY01000005">
    <property type="protein sequence ID" value="TVU42771.1"/>
    <property type="molecule type" value="Genomic_DNA"/>
</dbReference>
<sequence length="115" mass="12460">MPDDFADGVIVPVTNKPCRGLVLVRGEGRGGGGYFVTNPSTSAVLPLPDTETPTKMTLRRKTSSTLPYFLHVSYGFGYCATRKDLKVVRLFCYPESGTSMAESASCQVFVLDMLA</sequence>
<dbReference type="OrthoDB" id="694461at2759"/>
<comment type="caution">
    <text evidence="1">The sequence shown here is derived from an EMBL/GenBank/DDBJ whole genome shotgun (WGS) entry which is preliminary data.</text>
</comment>
<evidence type="ECO:0000313" key="2">
    <source>
        <dbReference type="Proteomes" id="UP000324897"/>
    </source>
</evidence>
<protein>
    <submittedName>
        <fullName evidence="1">Uncharacterized protein</fullName>
    </submittedName>
</protein>
<reference evidence="1 2" key="1">
    <citation type="journal article" date="2019" name="Sci. Rep.">
        <title>A high-quality genome of Eragrostis curvula grass provides insights into Poaceae evolution and supports new strategies to enhance forage quality.</title>
        <authorList>
            <person name="Carballo J."/>
            <person name="Santos B.A.C.M."/>
            <person name="Zappacosta D."/>
            <person name="Garbus I."/>
            <person name="Selva J.P."/>
            <person name="Gallo C.A."/>
            <person name="Diaz A."/>
            <person name="Albertini E."/>
            <person name="Caccamo M."/>
            <person name="Echenique V."/>
        </authorList>
    </citation>
    <scope>NUCLEOTIDE SEQUENCE [LARGE SCALE GENOMIC DNA]</scope>
    <source>
        <strain evidence="2">cv. Victoria</strain>
        <tissue evidence="1">Leaf</tissue>
    </source>
</reference>
<dbReference type="Proteomes" id="UP000324897">
    <property type="component" value="Unassembled WGS sequence"/>
</dbReference>
<accession>A0A5J9W4A0</accession>
<dbReference type="Gramene" id="TVU42771">
    <property type="protein sequence ID" value="TVU42771"/>
    <property type="gene ID" value="EJB05_09192"/>
</dbReference>
<feature type="non-terminal residue" evidence="1">
    <location>
        <position position="1"/>
    </location>
</feature>
<evidence type="ECO:0000313" key="1">
    <source>
        <dbReference type="EMBL" id="TVU42771.1"/>
    </source>
</evidence>
<proteinExistence type="predicted"/>
<name>A0A5J9W4A0_9POAL</name>
<gene>
    <name evidence="1" type="ORF">EJB05_09192</name>
</gene>
<keyword evidence="2" id="KW-1185">Reference proteome</keyword>